<dbReference type="InterPro" id="IPR040609">
    <property type="entry name" value="Rnl2_C"/>
</dbReference>
<comment type="function">
    <text evidence="5">Repairs 3'-OH/5'-PO4 nicks in duplex RNA or RNA:DNA hybrid in which the broken 3'-OH strand is RNA. The nick ligation reaction entails three nucleotidyl transfer steps. In the first step, the RNA ligase reacts with ATP in the absence of nucleic acid to form a covalent ligase-AMP intermediate and release pyrophosphate. In step 2, the ligase-AMP binds to the nicked duplex nucleic acid and transfers the adenylate to the 5'-PO4 terminus to form an adenylylated nicked intermediate. In step 3, the RNA ligase directs the attack of the nick 3'-OH on the 5'-phosphoanhydride linkage, resulting in a repaired 3' - 5' phosphodiester and release of AMP.</text>
</comment>
<feature type="region of interest" description="Adenylyltransferase" evidence="5">
    <location>
        <begin position="2"/>
        <end position="235"/>
    </location>
</feature>
<dbReference type="HAMAP" id="MF_04150">
    <property type="entry name" value="RNALIG2_T4"/>
    <property type="match status" value="1"/>
</dbReference>
<keyword evidence="9" id="KW-1185">Reference proteome</keyword>
<dbReference type="NCBIfam" id="TIGR02307">
    <property type="entry name" value="RNA_lig_RNL2"/>
    <property type="match status" value="1"/>
</dbReference>
<dbReference type="Proteomes" id="UP000287416">
    <property type="component" value="Segment"/>
</dbReference>
<feature type="active site" description="N6-AMP-lysine intermediate" evidence="5">
    <location>
        <position position="41"/>
    </location>
</feature>
<evidence type="ECO:0000313" key="9">
    <source>
        <dbReference type="Proteomes" id="UP000287416"/>
    </source>
</evidence>
<proteinExistence type="inferred from homology"/>
<feature type="binding site" evidence="5">
    <location>
        <position position="46"/>
    </location>
    <ligand>
        <name>AMP</name>
        <dbReference type="ChEBI" id="CHEBI:456215"/>
    </ligand>
</feature>
<evidence type="ECO:0000259" key="6">
    <source>
        <dbReference type="Pfam" id="PF09414"/>
    </source>
</evidence>
<dbReference type="Gene3D" id="1.10.10.1810">
    <property type="entry name" value="RNA ligase"/>
    <property type="match status" value="1"/>
</dbReference>
<protein>
    <recommendedName>
        <fullName evidence="5">RNA ligase 2</fullName>
        <ecNumber evidence="5">6.5.1.3</ecNumber>
    </recommendedName>
    <alternativeName>
        <fullName evidence="5">Rnl2</fullName>
    </alternativeName>
</protein>
<dbReference type="InterPro" id="IPR012647">
    <property type="entry name" value="RNA_lig_RNL2"/>
</dbReference>
<evidence type="ECO:0000256" key="5">
    <source>
        <dbReference type="HAMAP-Rule" id="MF_04150"/>
    </source>
</evidence>
<dbReference type="Pfam" id="PF18043">
    <property type="entry name" value="T4_Rnl2_C"/>
    <property type="match status" value="1"/>
</dbReference>
<feature type="binding site" evidence="5">
    <location>
        <position position="228"/>
    </location>
    <ligand>
        <name>AMP</name>
        <dbReference type="ChEBI" id="CHEBI:456215"/>
    </ligand>
</feature>
<feature type="domain" description="RNA ligase 2 C-terminal" evidence="7">
    <location>
        <begin position="248"/>
        <end position="322"/>
    </location>
</feature>
<dbReference type="Gene3D" id="3.30.470.30">
    <property type="entry name" value="DNA ligase/mRNA capping enzyme"/>
    <property type="match status" value="1"/>
</dbReference>
<evidence type="ECO:0000256" key="4">
    <source>
        <dbReference type="ARBA" id="ARBA00034038"/>
    </source>
</evidence>
<comment type="catalytic activity">
    <reaction evidence="4 5">
        <text>ATP + (ribonucleotide)n-3'-hydroxyl + 5'-phospho-(ribonucleotide)m = (ribonucleotide)n+m + AMP + diphosphate.</text>
        <dbReference type="EC" id="6.5.1.3"/>
    </reaction>
</comment>
<dbReference type="EC" id="6.5.1.3" evidence="5"/>
<comment type="cofactor">
    <cofactor evidence="5">
        <name>Mg(2+)</name>
        <dbReference type="ChEBI" id="CHEBI:18420"/>
    </cofactor>
    <cofactor evidence="5">
        <name>Mn(2+)</name>
        <dbReference type="ChEBI" id="CHEBI:29035"/>
    </cofactor>
    <text evidence="5">Binds 2 magnesium ions that may perform the catalytic activity via a two-metal mechanism.</text>
</comment>
<dbReference type="InterPro" id="IPR044263">
    <property type="entry name" value="Rnl2_vir"/>
</dbReference>
<feature type="binding site" evidence="5">
    <location>
        <position position="205"/>
    </location>
    <ligand>
        <name>Mg(2+)</name>
        <dbReference type="ChEBI" id="CHEBI:18420"/>
        <label>1</label>
    </ligand>
</feature>
<dbReference type="InterPro" id="IPR041948">
    <property type="entry name" value="Rnl1/2_C_sf"/>
</dbReference>
<feature type="binding site" evidence="5">
    <location>
        <position position="42"/>
    </location>
    <ligand>
        <name>AMP</name>
        <dbReference type="ChEBI" id="CHEBI:456215"/>
    </ligand>
</feature>
<dbReference type="Pfam" id="PF09414">
    <property type="entry name" value="RNA_ligase"/>
    <property type="match status" value="1"/>
</dbReference>
<feature type="binding site" evidence="5">
    <location>
        <position position="226"/>
    </location>
    <ligand>
        <name>AMP</name>
        <dbReference type="ChEBI" id="CHEBI:456215"/>
    </ligand>
</feature>
<sequence>MSFIKYSSLENHTNDKFIQKCFEAVANGEGTVNTEFVAREKIHGTNFSVIITPDSIQAAKRSGPIAITEKFFGYEDLMAELDDIFKEIQQDLVKNVPSFKSIQIFGEYAGGGIQKEVDYGPKSFYVFDIFMDAPDSGFSHGWWSDVNVQAFCDYRGLKIAPLVARGTLEQLLKLPVEFDSIVPSLTWENMYSVHAQPAPKDNVAEGLVIKPNSPMFLPNGSRLAIKYKTDKFKEKGKGKAPKIPVPLSDADKELLNKLSEFSTIARISNVASHIGELTPKMFGKLLGMTMHDLLTEAEREGISPKSAEAPSKVKNELQKIVQVDVREFWTSYDFPVVNVD</sequence>
<dbReference type="EMBL" id="MK278860">
    <property type="protein sequence ID" value="AZU98565.1"/>
    <property type="molecule type" value="Genomic_DNA"/>
</dbReference>
<dbReference type="GeneID" id="55811455"/>
<accession>A0A3Q9R788</accession>
<reference evidence="8 9" key="1">
    <citation type="submission" date="2018-12" db="EMBL/GenBank/DDBJ databases">
        <title>Successful treatment of antibiotic resistant microbial bone infection with bacteriophages.</title>
        <authorList>
            <person name="Nir-Paz R."/>
            <person name="Gelman D."/>
            <person name="Khouri A."/>
            <person name="Sisson B.M."/>
            <person name="Fackler J."/>
            <person name="Oren S.A."/>
            <person name="Khalifa L."/>
            <person name="Rimon A."/>
            <person name="Glazer S.C."/>
            <person name="Moses A.E."/>
            <person name="Yoram W."/>
            <person name="Schooley R.T."/>
            <person name="Hazan R."/>
        </authorList>
    </citation>
    <scope>NUCLEOTIDE SEQUENCE [LARGE SCALE GENOMIC DNA]</scope>
</reference>
<organism evidence="8 9">
    <name type="scientific">Acinetobacter phage AbTZA1</name>
    <dbReference type="NCBI Taxonomy" id="2500827"/>
    <lineage>
        <taxon>Viruses</taxon>
        <taxon>Duplodnaviria</taxon>
        <taxon>Heunggongvirae</taxon>
        <taxon>Uroviricota</taxon>
        <taxon>Caudoviricetes</taxon>
        <taxon>Pantevenvirales</taxon>
        <taxon>Straboviridae</taxon>
        <taxon>Twarogvirinae</taxon>
        <taxon>Hadassahvirus</taxon>
        <taxon>Hadassahvirus azbtza1</taxon>
    </lineage>
</organism>
<feature type="domain" description="RNA ligase" evidence="6">
    <location>
        <begin position="35"/>
        <end position="228"/>
    </location>
</feature>
<dbReference type="SUPFAM" id="SSF56091">
    <property type="entry name" value="DNA ligase/mRNA capping enzyme, catalytic domain"/>
    <property type="match status" value="1"/>
</dbReference>
<dbReference type="InterPro" id="IPR021122">
    <property type="entry name" value="RNA_ligase_dom_REL/Rnl2"/>
</dbReference>
<dbReference type="KEGG" id="vg:55811455"/>
<evidence type="ECO:0000313" key="8">
    <source>
        <dbReference type="EMBL" id="AZU98565.1"/>
    </source>
</evidence>
<feature type="binding site" evidence="5">
    <location>
        <position position="40"/>
    </location>
    <ligand>
        <name>AMP</name>
        <dbReference type="ChEBI" id="CHEBI:456215"/>
    </ligand>
</feature>
<comment type="domain">
    <text evidence="5">The adenylyltransferase domain in the N-terminus performs step 1 and step 3 reactions. The C-terminus domain is required for step 2 of the ligation pathway.</text>
</comment>
<evidence type="ECO:0000256" key="3">
    <source>
        <dbReference type="ARBA" id="ARBA00022840"/>
    </source>
</evidence>
<evidence type="ECO:0000256" key="2">
    <source>
        <dbReference type="ARBA" id="ARBA00022741"/>
    </source>
</evidence>
<feature type="binding site" evidence="5">
    <location>
        <position position="107"/>
    </location>
    <ligand>
        <name>AMP</name>
        <dbReference type="ChEBI" id="CHEBI:456215"/>
    </ligand>
</feature>
<evidence type="ECO:0000259" key="7">
    <source>
        <dbReference type="Pfam" id="PF18043"/>
    </source>
</evidence>
<dbReference type="GO" id="GO:0003972">
    <property type="term" value="F:RNA ligase (ATP) activity"/>
    <property type="evidence" value="ECO:0007669"/>
    <property type="project" value="UniProtKB-UniRule"/>
</dbReference>
<keyword evidence="1 5" id="KW-0436">Ligase</keyword>
<keyword evidence="5" id="KW-0460">Magnesium</keyword>
<dbReference type="GO" id="GO:0042245">
    <property type="term" value="P:RNA repair"/>
    <property type="evidence" value="ECO:0007669"/>
    <property type="project" value="UniProtKB-UniRule"/>
</dbReference>
<keyword evidence="5" id="KW-0692">RNA repair</keyword>
<keyword evidence="2 5" id="KW-0547">Nucleotide-binding</keyword>
<dbReference type="RefSeq" id="YP_009882159.1">
    <property type="nucleotide sequence ID" value="NC_049445.1"/>
</dbReference>
<keyword evidence="5" id="KW-0479">Metal-binding</keyword>
<dbReference type="Gene3D" id="3.30.1490.70">
    <property type="match status" value="1"/>
</dbReference>
<keyword evidence="3 5" id="KW-0067">ATP-binding</keyword>
<dbReference type="GO" id="GO:0005524">
    <property type="term" value="F:ATP binding"/>
    <property type="evidence" value="ECO:0007669"/>
    <property type="project" value="UniProtKB-UniRule"/>
</dbReference>
<dbReference type="GO" id="GO:0046872">
    <property type="term" value="F:metal ion binding"/>
    <property type="evidence" value="ECO:0007669"/>
    <property type="project" value="UniProtKB-UniRule"/>
</dbReference>
<feature type="binding site" evidence="5">
    <location>
        <position position="61"/>
    </location>
    <ligand>
        <name>AMP</name>
        <dbReference type="ChEBI" id="CHEBI:456215"/>
    </ligand>
</feature>
<name>A0A3Q9R788_9CAUD</name>
<evidence type="ECO:0000256" key="1">
    <source>
        <dbReference type="ARBA" id="ARBA00022598"/>
    </source>
</evidence>
<comment type="similarity">
    <text evidence="5">Belongs to the RNA ligase 2 family.</text>
</comment>